<dbReference type="FunFam" id="1.10.3470.10:FF:000001">
    <property type="entry name" value="Vitamin B12 ABC transporter permease BtuC"/>
    <property type="match status" value="1"/>
</dbReference>
<dbReference type="PANTHER" id="PTHR30472:SF25">
    <property type="entry name" value="ABC TRANSPORTER PERMEASE PROTEIN MJ0876-RELATED"/>
    <property type="match status" value="1"/>
</dbReference>
<dbReference type="GO" id="GO:0005886">
    <property type="term" value="C:plasma membrane"/>
    <property type="evidence" value="ECO:0007669"/>
    <property type="project" value="UniProtKB-SubCell"/>
</dbReference>
<dbReference type="InterPro" id="IPR000522">
    <property type="entry name" value="ABC_transptr_permease_BtuC"/>
</dbReference>
<name>A0A916XZE4_9HYPH</name>
<feature type="transmembrane region" description="Helical" evidence="8">
    <location>
        <begin position="118"/>
        <end position="136"/>
    </location>
</feature>
<feature type="transmembrane region" description="Helical" evidence="8">
    <location>
        <begin position="314"/>
        <end position="337"/>
    </location>
</feature>
<evidence type="ECO:0000256" key="1">
    <source>
        <dbReference type="ARBA" id="ARBA00004651"/>
    </source>
</evidence>
<dbReference type="Proteomes" id="UP000613160">
    <property type="component" value="Unassembled WGS sequence"/>
</dbReference>
<evidence type="ECO:0000313" key="10">
    <source>
        <dbReference type="Proteomes" id="UP000613160"/>
    </source>
</evidence>
<feature type="transmembrane region" description="Helical" evidence="8">
    <location>
        <begin position="275"/>
        <end position="302"/>
    </location>
</feature>
<evidence type="ECO:0000256" key="5">
    <source>
        <dbReference type="ARBA" id="ARBA00022692"/>
    </source>
</evidence>
<dbReference type="GO" id="GO:0033214">
    <property type="term" value="P:siderophore-iron import into cell"/>
    <property type="evidence" value="ECO:0007669"/>
    <property type="project" value="TreeGrafter"/>
</dbReference>
<evidence type="ECO:0000256" key="8">
    <source>
        <dbReference type="SAM" id="Phobius"/>
    </source>
</evidence>
<dbReference type="RefSeq" id="WP_244640128.1">
    <property type="nucleotide sequence ID" value="NZ_BMJJ01000005.1"/>
</dbReference>
<dbReference type="EMBL" id="BMJJ01000005">
    <property type="protein sequence ID" value="GGD21518.1"/>
    <property type="molecule type" value="Genomic_DNA"/>
</dbReference>
<feature type="transmembrane region" description="Helical" evidence="8">
    <location>
        <begin position="89"/>
        <end position="106"/>
    </location>
</feature>
<evidence type="ECO:0000313" key="9">
    <source>
        <dbReference type="EMBL" id="GGD21518.1"/>
    </source>
</evidence>
<protein>
    <submittedName>
        <fullName evidence="9">Heme ABC transporter permease</fullName>
    </submittedName>
</protein>
<dbReference type="SUPFAM" id="SSF81345">
    <property type="entry name" value="ABC transporter involved in vitamin B12 uptake, BtuC"/>
    <property type="match status" value="1"/>
</dbReference>
<feature type="transmembrane region" description="Helical" evidence="8">
    <location>
        <begin position="184"/>
        <end position="205"/>
    </location>
</feature>
<feature type="transmembrane region" description="Helical" evidence="8">
    <location>
        <begin position="148"/>
        <end position="172"/>
    </location>
</feature>
<dbReference type="Gene3D" id="1.10.3470.10">
    <property type="entry name" value="ABC transporter involved in vitamin B12 uptake, BtuC"/>
    <property type="match status" value="1"/>
</dbReference>
<comment type="similarity">
    <text evidence="2">Belongs to the binding-protein-dependent transport system permease family. FecCD subfamily.</text>
</comment>
<evidence type="ECO:0000256" key="4">
    <source>
        <dbReference type="ARBA" id="ARBA00022475"/>
    </source>
</evidence>
<dbReference type="Pfam" id="PF01032">
    <property type="entry name" value="FecCD"/>
    <property type="match status" value="1"/>
</dbReference>
<dbReference type="GO" id="GO:0022857">
    <property type="term" value="F:transmembrane transporter activity"/>
    <property type="evidence" value="ECO:0007669"/>
    <property type="project" value="InterPro"/>
</dbReference>
<evidence type="ECO:0000256" key="7">
    <source>
        <dbReference type="ARBA" id="ARBA00023136"/>
    </source>
</evidence>
<organism evidence="9 10">
    <name type="scientific">Aureimonas glaciei</name>
    <dbReference type="NCBI Taxonomy" id="1776957"/>
    <lineage>
        <taxon>Bacteria</taxon>
        <taxon>Pseudomonadati</taxon>
        <taxon>Pseudomonadota</taxon>
        <taxon>Alphaproteobacteria</taxon>
        <taxon>Hyphomicrobiales</taxon>
        <taxon>Aurantimonadaceae</taxon>
        <taxon>Aureimonas</taxon>
    </lineage>
</organism>
<comment type="caution">
    <text evidence="9">The sequence shown here is derived from an EMBL/GenBank/DDBJ whole genome shotgun (WGS) entry which is preliminary data.</text>
</comment>
<keyword evidence="10" id="KW-1185">Reference proteome</keyword>
<dbReference type="PANTHER" id="PTHR30472">
    <property type="entry name" value="FERRIC ENTEROBACTIN TRANSPORT SYSTEM PERMEASE PROTEIN"/>
    <property type="match status" value="1"/>
</dbReference>
<evidence type="ECO:0000256" key="6">
    <source>
        <dbReference type="ARBA" id="ARBA00022989"/>
    </source>
</evidence>
<keyword evidence="7 8" id="KW-0472">Membrane</keyword>
<feature type="transmembrane region" description="Helical" evidence="8">
    <location>
        <begin position="27"/>
        <end position="49"/>
    </location>
</feature>
<dbReference type="InterPro" id="IPR037294">
    <property type="entry name" value="ABC_BtuC-like"/>
</dbReference>
<comment type="subcellular location">
    <subcellularLocation>
        <location evidence="1">Cell membrane</location>
        <topology evidence="1">Multi-pass membrane protein</topology>
    </subcellularLocation>
</comment>
<feature type="transmembrane region" description="Helical" evidence="8">
    <location>
        <begin position="236"/>
        <end position="255"/>
    </location>
</feature>
<reference evidence="9" key="2">
    <citation type="submission" date="2020-09" db="EMBL/GenBank/DDBJ databases">
        <authorList>
            <person name="Sun Q."/>
            <person name="Zhou Y."/>
        </authorList>
    </citation>
    <scope>NUCLEOTIDE SEQUENCE</scope>
    <source>
        <strain evidence="9">CGMCC 1.15493</strain>
    </source>
</reference>
<dbReference type="CDD" id="cd06550">
    <property type="entry name" value="TM_ABC_iron-siderophores_like"/>
    <property type="match status" value="1"/>
</dbReference>
<feature type="transmembrane region" description="Helical" evidence="8">
    <location>
        <begin position="343"/>
        <end position="362"/>
    </location>
</feature>
<reference evidence="9" key="1">
    <citation type="journal article" date="2014" name="Int. J. Syst. Evol. Microbiol.">
        <title>Complete genome sequence of Corynebacterium casei LMG S-19264T (=DSM 44701T), isolated from a smear-ripened cheese.</title>
        <authorList>
            <consortium name="US DOE Joint Genome Institute (JGI-PGF)"/>
            <person name="Walter F."/>
            <person name="Albersmeier A."/>
            <person name="Kalinowski J."/>
            <person name="Ruckert C."/>
        </authorList>
    </citation>
    <scope>NUCLEOTIDE SEQUENCE</scope>
    <source>
        <strain evidence="9">CGMCC 1.15493</strain>
    </source>
</reference>
<sequence length="370" mass="37566">MTRVGSLGEQAWRGASRRDAGDRSLRAGVGLVVLALVLAVTLVVSLGIGPSGMAPGRVVEVLLQGPGAVSTAADPGSSIIVWQIRMPRVLLGALVGASLAVAGALMQGLFRNPLADPGLVGVSSGSALAVVATIVVGERLLSAGIAGLFGAFLIPLAAFAGGLVATISLYAIATRQGRTSVATMLLAGIALAALAGSLTGFFVFLSDDRQLRDITFWSLGGLGGASWQKLAVSGPLMLAGILLSLLLGRGLNALVLGEAEAFHLGIAVQRLKRSAVFLVAAITGAAVATSGVIGFVGIVVPHLLRLVIGADHRFLLPSSALLGAILLVVADMVARTIAAPAELPIGILTAAIGAPFFLWMLLRRRSHLDL</sequence>
<keyword evidence="4" id="KW-1003">Cell membrane</keyword>
<evidence type="ECO:0000256" key="2">
    <source>
        <dbReference type="ARBA" id="ARBA00007935"/>
    </source>
</evidence>
<keyword evidence="3" id="KW-0813">Transport</keyword>
<dbReference type="AlphaFoldDB" id="A0A916XZE4"/>
<proteinExistence type="inferred from homology"/>
<evidence type="ECO:0000256" key="3">
    <source>
        <dbReference type="ARBA" id="ARBA00022448"/>
    </source>
</evidence>
<keyword evidence="5 8" id="KW-0812">Transmembrane</keyword>
<keyword evidence="6 8" id="KW-1133">Transmembrane helix</keyword>
<gene>
    <name evidence="9" type="ORF">GCM10011335_25550</name>
</gene>
<accession>A0A916XZE4</accession>